<reference evidence="3 4" key="1">
    <citation type="submission" date="2018-05" db="EMBL/GenBank/DDBJ databases">
        <title>Polaribacter aquimarinus sp. nov., isolated from sediment in a sediment of sea.</title>
        <authorList>
            <person name="Lu D."/>
        </authorList>
    </citation>
    <scope>NUCLEOTIDE SEQUENCE [LARGE SCALE GENOMIC DNA]</scope>
    <source>
        <strain evidence="3 4">ZY113</strain>
    </source>
</reference>
<dbReference type="PANTHER" id="PTHR37312:SF1">
    <property type="entry name" value="MEMBRANE-BOUND ACYLTRANSFERASE YKRP-RELATED"/>
    <property type="match status" value="1"/>
</dbReference>
<keyword evidence="1" id="KW-0812">Transmembrane</keyword>
<dbReference type="GO" id="GO:0016747">
    <property type="term" value="F:acyltransferase activity, transferring groups other than amino-acyl groups"/>
    <property type="evidence" value="ECO:0007669"/>
    <property type="project" value="InterPro"/>
</dbReference>
<feature type="transmembrane region" description="Helical" evidence="1">
    <location>
        <begin position="122"/>
        <end position="141"/>
    </location>
</feature>
<evidence type="ECO:0000259" key="2">
    <source>
        <dbReference type="Pfam" id="PF01757"/>
    </source>
</evidence>
<gene>
    <name evidence="3" type="ORF">DIS07_04110</name>
</gene>
<feature type="domain" description="Acyltransferase 3" evidence="2">
    <location>
        <begin position="10"/>
        <end position="317"/>
    </location>
</feature>
<feature type="transmembrane region" description="Helical" evidence="1">
    <location>
        <begin position="235"/>
        <end position="253"/>
    </location>
</feature>
<dbReference type="RefSeq" id="WP_109403970.1">
    <property type="nucleotide sequence ID" value="NZ_QFFG01000002.1"/>
</dbReference>
<evidence type="ECO:0000313" key="3">
    <source>
        <dbReference type="EMBL" id="PWG05636.1"/>
    </source>
</evidence>
<organism evidence="3 4">
    <name type="scientific">Polaribacter aquimarinus</name>
    <dbReference type="NCBI Taxonomy" id="2100726"/>
    <lineage>
        <taxon>Bacteria</taxon>
        <taxon>Pseudomonadati</taxon>
        <taxon>Bacteroidota</taxon>
        <taxon>Flavobacteriia</taxon>
        <taxon>Flavobacteriales</taxon>
        <taxon>Flavobacteriaceae</taxon>
    </lineage>
</organism>
<protein>
    <recommendedName>
        <fullName evidence="2">Acyltransferase 3 domain-containing protein</fullName>
    </recommendedName>
</protein>
<feature type="transmembrane region" description="Helical" evidence="1">
    <location>
        <begin position="36"/>
        <end position="54"/>
    </location>
</feature>
<keyword evidence="1" id="KW-0472">Membrane</keyword>
<feature type="transmembrane region" description="Helical" evidence="1">
    <location>
        <begin position="304"/>
        <end position="322"/>
    </location>
</feature>
<name>A0A2U2JBB9_9FLAO</name>
<dbReference type="EMBL" id="QFFG01000002">
    <property type="protein sequence ID" value="PWG05636.1"/>
    <property type="molecule type" value="Genomic_DNA"/>
</dbReference>
<keyword evidence="4" id="KW-1185">Reference proteome</keyword>
<evidence type="ECO:0000256" key="1">
    <source>
        <dbReference type="SAM" id="Phobius"/>
    </source>
</evidence>
<dbReference type="InterPro" id="IPR002656">
    <property type="entry name" value="Acyl_transf_3_dom"/>
</dbReference>
<dbReference type="OrthoDB" id="9809782at2"/>
<feature type="transmembrane region" description="Helical" evidence="1">
    <location>
        <begin position="273"/>
        <end position="292"/>
    </location>
</feature>
<sequence length="339" mass="40188">MIKTNNKERINWIDVLKGFGIILVVYGHNYPFLETYIYSFHMPLFFFLAGIFHPKRINFSVIKKRAFQILIPYFFWSTFLFLFWFFIGRKFGDSANLGLSVFKNFTGILFAQGGHEYMNWGLQMWFLPAIFFTFLFFGFILKIIKESYQILCLIALIILGFLIPKVFHIHVIWSLDVALVSLFFYALAYYFRELFLDKKYKYETIILFFLFIIHLICSLNLNVKVDMYRSIYGNEFLFLFNGTIGISFWMLFFKRFQKIPILGFLGKNTIPILALHIRSLTFIKLLLLVFLGAKNFSFSELEKIILVVIQLIILYPIILIINKKLPILNGKKKTFETRT</sequence>
<dbReference type="Pfam" id="PF01757">
    <property type="entry name" value="Acyl_transf_3"/>
    <property type="match status" value="1"/>
</dbReference>
<accession>A0A2U2JBB9</accession>
<keyword evidence="1" id="KW-1133">Transmembrane helix</keyword>
<dbReference type="Proteomes" id="UP000245670">
    <property type="component" value="Unassembled WGS sequence"/>
</dbReference>
<feature type="transmembrane region" description="Helical" evidence="1">
    <location>
        <begin position="148"/>
        <end position="167"/>
    </location>
</feature>
<evidence type="ECO:0000313" key="4">
    <source>
        <dbReference type="Proteomes" id="UP000245670"/>
    </source>
</evidence>
<comment type="caution">
    <text evidence="3">The sequence shown here is derived from an EMBL/GenBank/DDBJ whole genome shotgun (WGS) entry which is preliminary data.</text>
</comment>
<proteinExistence type="predicted"/>
<feature type="transmembrane region" description="Helical" evidence="1">
    <location>
        <begin position="66"/>
        <end position="87"/>
    </location>
</feature>
<dbReference type="PANTHER" id="PTHR37312">
    <property type="entry name" value="MEMBRANE-BOUND ACYLTRANSFERASE YKRP-RELATED"/>
    <property type="match status" value="1"/>
</dbReference>
<feature type="transmembrane region" description="Helical" evidence="1">
    <location>
        <begin position="12"/>
        <end position="30"/>
    </location>
</feature>
<feature type="transmembrane region" description="Helical" evidence="1">
    <location>
        <begin position="204"/>
        <end position="223"/>
    </location>
</feature>
<dbReference type="AlphaFoldDB" id="A0A2U2JBB9"/>
<dbReference type="InterPro" id="IPR052734">
    <property type="entry name" value="Nod_factor_acetyltransferase"/>
</dbReference>